<comment type="function">
    <text evidence="9">Catalyzes the NADPH-dependent reduction of ketopantoate into pantoic acid.</text>
</comment>
<dbReference type="GO" id="GO:0015940">
    <property type="term" value="P:pantothenate biosynthetic process"/>
    <property type="evidence" value="ECO:0007669"/>
    <property type="project" value="UniProtKB-UniPathway"/>
</dbReference>
<dbReference type="Proteomes" id="UP000238642">
    <property type="component" value="Unassembled WGS sequence"/>
</dbReference>
<dbReference type="SUPFAM" id="SSF48179">
    <property type="entry name" value="6-phosphogluconate dehydrogenase C-terminal domain-like"/>
    <property type="match status" value="1"/>
</dbReference>
<evidence type="ECO:0000313" key="13">
    <source>
        <dbReference type="EMBL" id="PRD54859.1"/>
    </source>
</evidence>
<keyword evidence="10" id="KW-0812">Transmembrane</keyword>
<evidence type="ECO:0000256" key="1">
    <source>
        <dbReference type="ARBA" id="ARBA00004994"/>
    </source>
</evidence>
<dbReference type="EMBL" id="PVBS01000002">
    <property type="protein sequence ID" value="PRD54859.1"/>
    <property type="molecule type" value="Genomic_DNA"/>
</dbReference>
<comment type="catalytic activity">
    <reaction evidence="8 9">
        <text>(R)-pantoate + NADP(+) = 2-dehydropantoate + NADPH + H(+)</text>
        <dbReference type="Rhea" id="RHEA:16233"/>
        <dbReference type="ChEBI" id="CHEBI:11561"/>
        <dbReference type="ChEBI" id="CHEBI:15378"/>
        <dbReference type="ChEBI" id="CHEBI:15980"/>
        <dbReference type="ChEBI" id="CHEBI:57783"/>
        <dbReference type="ChEBI" id="CHEBI:58349"/>
        <dbReference type="EC" id="1.1.1.169"/>
    </reaction>
</comment>
<evidence type="ECO:0000259" key="11">
    <source>
        <dbReference type="Pfam" id="PF02558"/>
    </source>
</evidence>
<dbReference type="PANTHER" id="PTHR21708:SF26">
    <property type="entry name" value="2-DEHYDROPANTOATE 2-REDUCTASE"/>
    <property type="match status" value="1"/>
</dbReference>
<dbReference type="Pfam" id="PF08546">
    <property type="entry name" value="ApbA_C"/>
    <property type="match status" value="1"/>
</dbReference>
<name>A0A2S9JPD1_9SPHI</name>
<protein>
    <recommendedName>
        <fullName evidence="4 9">2-dehydropantoate 2-reductase</fullName>
        <ecNumber evidence="3 9">1.1.1.169</ecNumber>
    </recommendedName>
    <alternativeName>
        <fullName evidence="7 9">Ketopantoate reductase</fullName>
    </alternativeName>
</protein>
<evidence type="ECO:0000256" key="6">
    <source>
        <dbReference type="ARBA" id="ARBA00023002"/>
    </source>
</evidence>
<dbReference type="InterPro" id="IPR013328">
    <property type="entry name" value="6PGD_dom2"/>
</dbReference>
<dbReference type="InterPro" id="IPR013752">
    <property type="entry name" value="KPA_reductase"/>
</dbReference>
<dbReference type="InterPro" id="IPR003710">
    <property type="entry name" value="ApbA"/>
</dbReference>
<accession>A0A2S9JPD1</accession>
<dbReference type="GO" id="GO:0005737">
    <property type="term" value="C:cytoplasm"/>
    <property type="evidence" value="ECO:0007669"/>
    <property type="project" value="TreeGrafter"/>
</dbReference>
<evidence type="ECO:0000256" key="4">
    <source>
        <dbReference type="ARBA" id="ARBA00019465"/>
    </source>
</evidence>
<dbReference type="InterPro" id="IPR051402">
    <property type="entry name" value="KPR-Related"/>
</dbReference>
<dbReference type="UniPathway" id="UPA00028">
    <property type="reaction ID" value="UER00004"/>
</dbReference>
<comment type="caution">
    <text evidence="13">The sequence shown here is derived from an EMBL/GenBank/DDBJ whole genome shotgun (WGS) entry which is preliminary data.</text>
</comment>
<dbReference type="NCBIfam" id="TIGR00745">
    <property type="entry name" value="apbA_panE"/>
    <property type="match status" value="1"/>
</dbReference>
<keyword evidence="10" id="KW-0472">Membrane</keyword>
<comment type="pathway">
    <text evidence="1 9">Cofactor biosynthesis; (R)-pantothenate biosynthesis; (R)-pantoate from 3-methyl-2-oxobutanoate: step 2/2.</text>
</comment>
<dbReference type="PANTHER" id="PTHR21708">
    <property type="entry name" value="PROBABLE 2-DEHYDROPANTOATE 2-REDUCTASE"/>
    <property type="match status" value="1"/>
</dbReference>
<evidence type="ECO:0000259" key="12">
    <source>
        <dbReference type="Pfam" id="PF08546"/>
    </source>
</evidence>
<dbReference type="GO" id="GO:0008677">
    <property type="term" value="F:2-dehydropantoate 2-reductase activity"/>
    <property type="evidence" value="ECO:0007669"/>
    <property type="project" value="UniProtKB-EC"/>
</dbReference>
<sequence>MDFYHKYIFIIGSGAIGKALAIFLSQAGRKVTMIRGSVDDGRTITRRFAVEIENGVMHKADVEVATLNSFSQIDGIVVLATKSFGNEKLAGALNSKIGDSPIVLLQNGLGIEQPFLERGYQQVYRCVLFVTSQSIDEVVVRFKPVTTCPVGIEHGDEEQLNNIVGHLNTPDFGFMSEVHIQHIIWKKAIINCVFNSVCSLLEIDNGIFHRNPDALKIARRVIAECTTIAHAKGIAIQPDDVEHGLVQISRLSDGQAISTLQDIRRNNRTEIETLNAEIVRIAEQIHQQDAVREIRLLGELTKIKSELSLNLLSERKILI</sequence>
<keyword evidence="9" id="KW-0566">Pantothenate biosynthesis</keyword>
<gene>
    <name evidence="13" type="ORF">C5749_14710</name>
</gene>
<proteinExistence type="inferred from homology"/>
<evidence type="ECO:0000256" key="9">
    <source>
        <dbReference type="RuleBase" id="RU362068"/>
    </source>
</evidence>
<reference evidence="13 14" key="1">
    <citation type="submission" date="2018-02" db="EMBL/GenBank/DDBJ databases">
        <title>The draft genome of Sphingobacterium gobiense H7.</title>
        <authorList>
            <person name="Li L."/>
            <person name="Liu L."/>
            <person name="Zhang X."/>
            <person name="Wang T."/>
            <person name="Liang L."/>
        </authorList>
    </citation>
    <scope>NUCLEOTIDE SEQUENCE [LARGE SCALE GENOMIC DNA]</scope>
    <source>
        <strain evidence="13 14">ACCC 05757</strain>
    </source>
</reference>
<dbReference type="EC" id="1.1.1.169" evidence="3 9"/>
<evidence type="ECO:0000313" key="14">
    <source>
        <dbReference type="Proteomes" id="UP000238642"/>
    </source>
</evidence>
<keyword evidence="14" id="KW-1185">Reference proteome</keyword>
<comment type="similarity">
    <text evidence="2 9">Belongs to the ketopantoate reductase family.</text>
</comment>
<keyword evidence="10" id="KW-1133">Transmembrane helix</keyword>
<dbReference type="SUPFAM" id="SSF51735">
    <property type="entry name" value="NAD(P)-binding Rossmann-fold domains"/>
    <property type="match status" value="1"/>
</dbReference>
<evidence type="ECO:0000256" key="7">
    <source>
        <dbReference type="ARBA" id="ARBA00032024"/>
    </source>
</evidence>
<feature type="domain" description="Ketopantoate reductase N-terminal" evidence="11">
    <location>
        <begin position="8"/>
        <end position="142"/>
    </location>
</feature>
<dbReference type="Pfam" id="PF02558">
    <property type="entry name" value="ApbA"/>
    <property type="match status" value="1"/>
</dbReference>
<evidence type="ECO:0000256" key="3">
    <source>
        <dbReference type="ARBA" id="ARBA00013014"/>
    </source>
</evidence>
<dbReference type="InterPro" id="IPR013332">
    <property type="entry name" value="KPR_N"/>
</dbReference>
<dbReference type="InterPro" id="IPR036291">
    <property type="entry name" value="NAD(P)-bd_dom_sf"/>
</dbReference>
<dbReference type="InterPro" id="IPR008927">
    <property type="entry name" value="6-PGluconate_DH-like_C_sf"/>
</dbReference>
<dbReference type="OrthoDB" id="9800163at2"/>
<feature type="transmembrane region" description="Helical" evidence="10">
    <location>
        <begin position="6"/>
        <end position="25"/>
    </location>
</feature>
<dbReference type="Gene3D" id="1.10.1040.10">
    <property type="entry name" value="N-(1-d-carboxylethyl)-l-norvaline Dehydrogenase, domain 2"/>
    <property type="match status" value="1"/>
</dbReference>
<evidence type="ECO:0000256" key="2">
    <source>
        <dbReference type="ARBA" id="ARBA00007870"/>
    </source>
</evidence>
<evidence type="ECO:0000256" key="5">
    <source>
        <dbReference type="ARBA" id="ARBA00022857"/>
    </source>
</evidence>
<keyword evidence="6 9" id="KW-0560">Oxidoreductase</keyword>
<dbReference type="Gene3D" id="3.40.50.720">
    <property type="entry name" value="NAD(P)-binding Rossmann-like Domain"/>
    <property type="match status" value="1"/>
</dbReference>
<dbReference type="AlphaFoldDB" id="A0A2S9JPD1"/>
<keyword evidence="5 9" id="KW-0521">NADP</keyword>
<feature type="domain" description="Ketopantoate reductase C-terminal" evidence="12">
    <location>
        <begin position="180"/>
        <end position="285"/>
    </location>
</feature>
<evidence type="ECO:0000256" key="10">
    <source>
        <dbReference type="SAM" id="Phobius"/>
    </source>
</evidence>
<evidence type="ECO:0000256" key="8">
    <source>
        <dbReference type="ARBA" id="ARBA00048793"/>
    </source>
</evidence>
<organism evidence="13 14">
    <name type="scientific">Sphingobacterium gobiense</name>
    <dbReference type="NCBI Taxonomy" id="1382456"/>
    <lineage>
        <taxon>Bacteria</taxon>
        <taxon>Pseudomonadati</taxon>
        <taxon>Bacteroidota</taxon>
        <taxon>Sphingobacteriia</taxon>
        <taxon>Sphingobacteriales</taxon>
        <taxon>Sphingobacteriaceae</taxon>
        <taxon>Sphingobacterium</taxon>
    </lineage>
</organism>